<dbReference type="NCBIfam" id="TIGR02252">
    <property type="entry name" value="DREG-2"/>
    <property type="match status" value="1"/>
</dbReference>
<dbReference type="PANTHER" id="PTHR46191">
    <property type="match status" value="1"/>
</dbReference>
<dbReference type="Gene3D" id="3.40.50.1000">
    <property type="entry name" value="HAD superfamily/HAD-like"/>
    <property type="match status" value="1"/>
</dbReference>
<dbReference type="InterPro" id="IPR006439">
    <property type="entry name" value="HAD-SF_hydro_IA"/>
</dbReference>
<dbReference type="SUPFAM" id="SSF56784">
    <property type="entry name" value="HAD-like"/>
    <property type="match status" value="1"/>
</dbReference>
<dbReference type="InterPro" id="IPR036412">
    <property type="entry name" value="HAD-like_sf"/>
</dbReference>
<organism evidence="1 2">
    <name type="scientific">Daphnia galeata</name>
    <dbReference type="NCBI Taxonomy" id="27404"/>
    <lineage>
        <taxon>Eukaryota</taxon>
        <taxon>Metazoa</taxon>
        <taxon>Ecdysozoa</taxon>
        <taxon>Arthropoda</taxon>
        <taxon>Crustacea</taxon>
        <taxon>Branchiopoda</taxon>
        <taxon>Diplostraca</taxon>
        <taxon>Cladocera</taxon>
        <taxon>Anomopoda</taxon>
        <taxon>Daphniidae</taxon>
        <taxon>Daphnia</taxon>
    </lineage>
</organism>
<dbReference type="EMBL" id="CAKKLH010000339">
    <property type="protein sequence ID" value="CAH0113412.1"/>
    <property type="molecule type" value="Genomic_DNA"/>
</dbReference>
<reference evidence="1" key="1">
    <citation type="submission" date="2021-11" db="EMBL/GenBank/DDBJ databases">
        <authorList>
            <person name="Schell T."/>
        </authorList>
    </citation>
    <scope>NUCLEOTIDE SEQUENCE</scope>
    <source>
        <strain evidence="1">M5</strain>
    </source>
</reference>
<name>A0A8J2WQE6_9CRUS</name>
<dbReference type="AlphaFoldDB" id="A0A8J2WQE6"/>
<dbReference type="InterPro" id="IPR023214">
    <property type="entry name" value="HAD_sf"/>
</dbReference>
<gene>
    <name evidence="1" type="ORF">DGAL_LOCUS17308</name>
</gene>
<dbReference type="NCBIfam" id="TIGR01549">
    <property type="entry name" value="HAD-SF-IA-v1"/>
    <property type="match status" value="1"/>
</dbReference>
<dbReference type="SFLD" id="SFLDG01129">
    <property type="entry name" value="C1.5:_HAD__Beta-PGM__Phosphata"/>
    <property type="match status" value="1"/>
</dbReference>
<dbReference type="PRINTS" id="PR00413">
    <property type="entry name" value="HADHALOGNASE"/>
</dbReference>
<dbReference type="Gene3D" id="1.10.150.720">
    <property type="entry name" value="Haloacid dehalogenase-like hydrolase"/>
    <property type="match status" value="1"/>
</dbReference>
<comment type="caution">
    <text evidence="1">The sequence shown here is derived from an EMBL/GenBank/DDBJ whole genome shotgun (WGS) entry which is preliminary data.</text>
</comment>
<dbReference type="GO" id="GO:0005634">
    <property type="term" value="C:nucleus"/>
    <property type="evidence" value="ECO:0007669"/>
    <property type="project" value="TreeGrafter"/>
</dbReference>
<dbReference type="InterPro" id="IPR051828">
    <property type="entry name" value="HAD-like_hydrolase_domain"/>
</dbReference>
<proteinExistence type="predicted"/>
<dbReference type="OrthoDB" id="444127at2759"/>
<sequence length="240" mass="27595">MGYKLITFDFTGTLMRFRKPPTIQYEKVASLYGIEIKNKKDFHDNFKTAFKAANKEHPNFGANTNLHWTQWWLNVVKHTFINAGVDDNPNLDATSWHLIKLYGTAAEWEVVPGVEKVLQSLKQGGKRIGIISNMDPRLENILQEAGLRHYFEFVIASYEARCFKPQVDIFKLALEKYSKECTKPVECCHIGDSYNEDYLGAIQSGWNAILVNRSSNSLNSSNWCANFEEFDDCLLRNLLK</sequence>
<dbReference type="InterPro" id="IPR011949">
    <property type="entry name" value="HAD-SF_hydro_IA_REG-2-like"/>
</dbReference>
<accession>A0A8J2WQE6</accession>
<protein>
    <submittedName>
        <fullName evidence="1">Uncharacterized protein</fullName>
    </submittedName>
</protein>
<dbReference type="SFLD" id="SFLDS00003">
    <property type="entry name" value="Haloacid_Dehalogenase"/>
    <property type="match status" value="1"/>
</dbReference>
<keyword evidence="2" id="KW-1185">Reference proteome</keyword>
<dbReference type="Pfam" id="PF00702">
    <property type="entry name" value="Hydrolase"/>
    <property type="match status" value="1"/>
</dbReference>
<dbReference type="InterPro" id="IPR044924">
    <property type="entry name" value="HAD-SF_hydro_IA_REG-2-like_cap"/>
</dbReference>
<dbReference type="PANTHER" id="PTHR46191:SF2">
    <property type="entry name" value="HALOACID DEHALOGENASE-LIKE HYDROLASE DOMAIN-CONTAINING PROTEIN 3"/>
    <property type="match status" value="1"/>
</dbReference>
<evidence type="ECO:0000313" key="2">
    <source>
        <dbReference type="Proteomes" id="UP000789390"/>
    </source>
</evidence>
<dbReference type="Proteomes" id="UP000789390">
    <property type="component" value="Unassembled WGS sequence"/>
</dbReference>
<evidence type="ECO:0000313" key="1">
    <source>
        <dbReference type="EMBL" id="CAH0113412.1"/>
    </source>
</evidence>